<reference evidence="2 3" key="1">
    <citation type="submission" date="2015-11" db="EMBL/GenBank/DDBJ databases">
        <title>Genome Sequence of Bacillus simplex strain VanAntwerpen2.</title>
        <authorList>
            <person name="Couger M.B."/>
        </authorList>
    </citation>
    <scope>NUCLEOTIDE SEQUENCE [LARGE SCALE GENOMIC DNA]</scope>
    <source>
        <strain evidence="2 3">VanAntwerpen02</strain>
    </source>
</reference>
<gene>
    <name evidence="2" type="ORF">AS888_15495</name>
</gene>
<dbReference type="Proteomes" id="UP000064189">
    <property type="component" value="Unassembled WGS sequence"/>
</dbReference>
<proteinExistence type="predicted"/>
<accession>A0A109N030</accession>
<feature type="transmembrane region" description="Helical" evidence="1">
    <location>
        <begin position="12"/>
        <end position="29"/>
    </location>
</feature>
<sequence>MRFQQEHKKIYVVLSLTIVIILLFSFIKFKGSFEMKKYRGEKNIEELYVLDYWDQKLKVYNQDTYKFIRYWKDTENEFQYNFKEYSDVLTSGNSITNNFSIIRYTEKGVRTLLKLPENEALFPLTIDDKDNMYFCRIYYNDDKTEKKRVISKYNEKSNQLDDLAIDVGKLMDVSVIKKKLFFTSYNEEKQKYDLYESNLTERNKIELIKNNIDGSEIYNINDELFLKFSEGKLVSNKEKEYPSAEITIVYKDWLLFLDVKEDSSQNLRIYSTNNKRYVYKIKNLKGYNLNGYTITIFKDDFMKKVDLKSLNSI</sequence>
<protein>
    <submittedName>
        <fullName evidence="2">Uncharacterized protein</fullName>
    </submittedName>
</protein>
<keyword evidence="1" id="KW-1133">Transmembrane helix</keyword>
<comment type="caution">
    <text evidence="2">The sequence shown here is derived from an EMBL/GenBank/DDBJ whole genome shotgun (WGS) entry which is preliminary data.</text>
</comment>
<dbReference type="AlphaFoldDB" id="A0A109N030"/>
<evidence type="ECO:0000313" key="3">
    <source>
        <dbReference type="Proteomes" id="UP000064189"/>
    </source>
</evidence>
<name>A0A109N030_9BACI</name>
<evidence type="ECO:0000256" key="1">
    <source>
        <dbReference type="SAM" id="Phobius"/>
    </source>
</evidence>
<keyword evidence="1" id="KW-0812">Transmembrane</keyword>
<keyword evidence="3" id="KW-1185">Reference proteome</keyword>
<evidence type="ECO:0000313" key="2">
    <source>
        <dbReference type="EMBL" id="KWW21024.1"/>
    </source>
</evidence>
<organism evidence="2 3">
    <name type="scientific">Peribacillus simplex</name>
    <dbReference type="NCBI Taxonomy" id="1478"/>
    <lineage>
        <taxon>Bacteria</taxon>
        <taxon>Bacillati</taxon>
        <taxon>Bacillota</taxon>
        <taxon>Bacilli</taxon>
        <taxon>Bacillales</taxon>
        <taxon>Bacillaceae</taxon>
        <taxon>Peribacillus</taxon>
    </lineage>
</organism>
<keyword evidence="1" id="KW-0472">Membrane</keyword>
<dbReference type="EMBL" id="LNNH01000012">
    <property type="protein sequence ID" value="KWW21024.1"/>
    <property type="molecule type" value="Genomic_DNA"/>
</dbReference>
<dbReference type="RefSeq" id="WP_061141377.1">
    <property type="nucleotide sequence ID" value="NZ_LNNH01000012.1"/>
</dbReference>